<feature type="domain" description="Major facilitator superfamily (MFS) profile" evidence="9">
    <location>
        <begin position="11"/>
        <end position="464"/>
    </location>
</feature>
<evidence type="ECO:0000256" key="2">
    <source>
        <dbReference type="ARBA" id="ARBA00022448"/>
    </source>
</evidence>
<keyword evidence="4 8" id="KW-1133">Transmembrane helix</keyword>
<evidence type="ECO:0000256" key="8">
    <source>
        <dbReference type="SAM" id="Phobius"/>
    </source>
</evidence>
<sequence length="486" mass="48325">MPETGPVLRRSTLLAMCACVLVAQSMVAAINLMIPQLAASALHPTPSELLWTVDAYVIVFAGLLIPAGAFGDRYGRRRALLAGLALFATGAGLSAAGGTLGSVPALVAGRAVSGAGAALVMPATMAVLVHLAGPQRRVQALAAWTLAIGLGGLAGNVGGGLTAQYLPWEALFWAMVPLAALLAVAVRATVPELPRHPAASDPLGTVLLVGGTTALLYGIIEGPSHGWASAHVTAGFAAAALLLAGFTAHGLTAGRPLIDPRVLRSRRLRAAVLGTAASFFGLFALFFVNAQFLQYAKGYSPARTGFAIVPLTVGMALLPRLAGRIQARYGVRPAAAGGLALIGAGLLAVSTCGPATPYPLYALWLLALSAGLGLSAPGLTHTVVSELPPGQAGLGAGLNTAARELGAALGVAVVGTVLAGRTGGAGHAPAGAEFAEAMALGLRVVAVPVLLAAAAVAVGLRPGGPGGRRTSGAPAPEPRHRVGPAA</sequence>
<organism evidence="10 11">
    <name type="scientific">Kitasatospora paranensis</name>
    <dbReference type="NCBI Taxonomy" id="258053"/>
    <lineage>
        <taxon>Bacteria</taxon>
        <taxon>Bacillati</taxon>
        <taxon>Actinomycetota</taxon>
        <taxon>Actinomycetes</taxon>
        <taxon>Kitasatosporales</taxon>
        <taxon>Streptomycetaceae</taxon>
        <taxon>Kitasatospora</taxon>
    </lineage>
</organism>
<dbReference type="Pfam" id="PF07690">
    <property type="entry name" value="MFS_1"/>
    <property type="match status" value="1"/>
</dbReference>
<keyword evidence="2" id="KW-0813">Transport</keyword>
<comment type="subcellular location">
    <subcellularLocation>
        <location evidence="1">Cell membrane</location>
        <topology evidence="1">Multi-pass membrane protein</topology>
    </subcellularLocation>
</comment>
<feature type="transmembrane region" description="Helical" evidence="8">
    <location>
        <begin position="300"/>
        <end position="318"/>
    </location>
</feature>
<gene>
    <name evidence="10" type="ORF">ACFQMG_01015</name>
</gene>
<keyword evidence="3 8" id="KW-0812">Transmembrane</keyword>
<dbReference type="InterPro" id="IPR036259">
    <property type="entry name" value="MFS_trans_sf"/>
</dbReference>
<accession>A0ABW2FP93</accession>
<keyword evidence="11" id="KW-1185">Reference proteome</keyword>
<feature type="transmembrane region" description="Helical" evidence="8">
    <location>
        <begin position="50"/>
        <end position="67"/>
    </location>
</feature>
<evidence type="ECO:0000313" key="10">
    <source>
        <dbReference type="EMBL" id="MFC7178140.1"/>
    </source>
</evidence>
<evidence type="ECO:0000256" key="3">
    <source>
        <dbReference type="ARBA" id="ARBA00022692"/>
    </source>
</evidence>
<keyword evidence="6" id="KW-0046">Antibiotic resistance</keyword>
<feature type="transmembrane region" description="Helical" evidence="8">
    <location>
        <begin position="401"/>
        <end position="420"/>
    </location>
</feature>
<evidence type="ECO:0000256" key="6">
    <source>
        <dbReference type="ARBA" id="ARBA00023251"/>
    </source>
</evidence>
<evidence type="ECO:0000256" key="7">
    <source>
        <dbReference type="SAM" id="MobiDB-lite"/>
    </source>
</evidence>
<keyword evidence="5 8" id="KW-0472">Membrane</keyword>
<dbReference type="SUPFAM" id="SSF103473">
    <property type="entry name" value="MFS general substrate transporter"/>
    <property type="match status" value="1"/>
</dbReference>
<dbReference type="EMBL" id="JBHTAJ010000002">
    <property type="protein sequence ID" value="MFC7178140.1"/>
    <property type="molecule type" value="Genomic_DNA"/>
</dbReference>
<feature type="transmembrane region" description="Helical" evidence="8">
    <location>
        <begin position="226"/>
        <end position="247"/>
    </location>
</feature>
<dbReference type="PANTHER" id="PTHR42718:SF9">
    <property type="entry name" value="MAJOR FACILITATOR SUPERFAMILY MULTIDRUG TRANSPORTER MFSC"/>
    <property type="match status" value="1"/>
</dbReference>
<dbReference type="Proteomes" id="UP001596435">
    <property type="component" value="Unassembled WGS sequence"/>
</dbReference>
<evidence type="ECO:0000256" key="4">
    <source>
        <dbReference type="ARBA" id="ARBA00022989"/>
    </source>
</evidence>
<feature type="transmembrane region" description="Helical" evidence="8">
    <location>
        <begin position="330"/>
        <end position="349"/>
    </location>
</feature>
<proteinExistence type="predicted"/>
<reference evidence="11" key="1">
    <citation type="journal article" date="2019" name="Int. J. Syst. Evol. Microbiol.">
        <title>The Global Catalogue of Microorganisms (GCM) 10K type strain sequencing project: providing services to taxonomists for standard genome sequencing and annotation.</title>
        <authorList>
            <consortium name="The Broad Institute Genomics Platform"/>
            <consortium name="The Broad Institute Genome Sequencing Center for Infectious Disease"/>
            <person name="Wu L."/>
            <person name="Ma J."/>
        </authorList>
    </citation>
    <scope>NUCLEOTIDE SEQUENCE [LARGE SCALE GENOMIC DNA]</scope>
    <source>
        <strain evidence="11">CGMCC 1.12859</strain>
    </source>
</reference>
<feature type="transmembrane region" description="Helical" evidence="8">
    <location>
        <begin position="170"/>
        <end position="190"/>
    </location>
</feature>
<evidence type="ECO:0000313" key="11">
    <source>
        <dbReference type="Proteomes" id="UP001596435"/>
    </source>
</evidence>
<evidence type="ECO:0000259" key="9">
    <source>
        <dbReference type="PROSITE" id="PS50850"/>
    </source>
</evidence>
<evidence type="ECO:0000256" key="1">
    <source>
        <dbReference type="ARBA" id="ARBA00004651"/>
    </source>
</evidence>
<dbReference type="CDD" id="cd17321">
    <property type="entry name" value="MFS_MMR_MDR_like"/>
    <property type="match status" value="1"/>
</dbReference>
<protein>
    <submittedName>
        <fullName evidence="10">MFS transporter</fullName>
    </submittedName>
</protein>
<dbReference type="InterPro" id="IPR020846">
    <property type="entry name" value="MFS_dom"/>
</dbReference>
<dbReference type="PROSITE" id="PS50850">
    <property type="entry name" value="MFS"/>
    <property type="match status" value="1"/>
</dbReference>
<name>A0ABW2FP93_9ACTN</name>
<feature type="transmembrane region" description="Helical" evidence="8">
    <location>
        <begin position="361"/>
        <end position="380"/>
    </location>
</feature>
<comment type="caution">
    <text evidence="10">The sequence shown here is derived from an EMBL/GenBank/DDBJ whole genome shotgun (WGS) entry which is preliminary data.</text>
</comment>
<dbReference type="RefSeq" id="WP_345709005.1">
    <property type="nucleotide sequence ID" value="NZ_BAABKV010000001.1"/>
</dbReference>
<dbReference type="PANTHER" id="PTHR42718">
    <property type="entry name" value="MAJOR FACILITATOR SUPERFAMILY MULTIDRUG TRANSPORTER MFSC"/>
    <property type="match status" value="1"/>
</dbReference>
<evidence type="ECO:0000256" key="5">
    <source>
        <dbReference type="ARBA" id="ARBA00023136"/>
    </source>
</evidence>
<feature type="region of interest" description="Disordered" evidence="7">
    <location>
        <begin position="463"/>
        <end position="486"/>
    </location>
</feature>
<dbReference type="Gene3D" id="1.20.1250.20">
    <property type="entry name" value="MFS general substrate transporter like domains"/>
    <property type="match status" value="1"/>
</dbReference>
<feature type="transmembrane region" description="Helical" evidence="8">
    <location>
        <begin position="107"/>
        <end position="129"/>
    </location>
</feature>
<feature type="transmembrane region" description="Helical" evidence="8">
    <location>
        <begin position="202"/>
        <end position="220"/>
    </location>
</feature>
<feature type="transmembrane region" description="Helical" evidence="8">
    <location>
        <begin position="440"/>
        <end position="460"/>
    </location>
</feature>
<feature type="transmembrane region" description="Helical" evidence="8">
    <location>
        <begin position="79"/>
        <end position="101"/>
    </location>
</feature>
<dbReference type="InterPro" id="IPR011701">
    <property type="entry name" value="MFS"/>
</dbReference>
<feature type="transmembrane region" description="Helical" evidence="8">
    <location>
        <begin position="268"/>
        <end position="288"/>
    </location>
</feature>
<feature type="transmembrane region" description="Helical" evidence="8">
    <location>
        <begin position="141"/>
        <end position="158"/>
    </location>
</feature>